<evidence type="ECO:0000313" key="2">
    <source>
        <dbReference type="EMBL" id="CAD7660286.1"/>
    </source>
</evidence>
<keyword evidence="1" id="KW-0812">Transmembrane</keyword>
<dbReference type="EMBL" id="CAJPVJ010019798">
    <property type="protein sequence ID" value="CAG2177424.1"/>
    <property type="molecule type" value="Genomic_DNA"/>
</dbReference>
<keyword evidence="1" id="KW-0472">Membrane</keyword>
<dbReference type="EMBL" id="OC934623">
    <property type="protein sequence ID" value="CAD7660286.1"/>
    <property type="molecule type" value="Genomic_DNA"/>
</dbReference>
<evidence type="ECO:0000313" key="3">
    <source>
        <dbReference type="Proteomes" id="UP000728032"/>
    </source>
</evidence>
<dbReference type="OrthoDB" id="10452935at2759"/>
<name>A0A7R9MHF8_9ACAR</name>
<keyword evidence="1" id="KW-1133">Transmembrane helix</keyword>
<organism evidence="2">
    <name type="scientific">Oppiella nova</name>
    <dbReference type="NCBI Taxonomy" id="334625"/>
    <lineage>
        <taxon>Eukaryota</taxon>
        <taxon>Metazoa</taxon>
        <taxon>Ecdysozoa</taxon>
        <taxon>Arthropoda</taxon>
        <taxon>Chelicerata</taxon>
        <taxon>Arachnida</taxon>
        <taxon>Acari</taxon>
        <taxon>Acariformes</taxon>
        <taxon>Sarcoptiformes</taxon>
        <taxon>Oribatida</taxon>
        <taxon>Brachypylina</taxon>
        <taxon>Oppioidea</taxon>
        <taxon>Oppiidae</taxon>
        <taxon>Oppiella</taxon>
    </lineage>
</organism>
<protein>
    <submittedName>
        <fullName evidence="2">Uncharacterized protein</fullName>
    </submittedName>
</protein>
<accession>A0A7R9MHF8</accession>
<reference evidence="2" key="1">
    <citation type="submission" date="2020-11" db="EMBL/GenBank/DDBJ databases">
        <authorList>
            <person name="Tran Van P."/>
        </authorList>
    </citation>
    <scope>NUCLEOTIDE SEQUENCE</scope>
</reference>
<keyword evidence="3" id="KW-1185">Reference proteome</keyword>
<dbReference type="AlphaFoldDB" id="A0A7R9MHF8"/>
<proteinExistence type="predicted"/>
<gene>
    <name evidence="2" type="ORF">ONB1V03_LOCUS16856</name>
</gene>
<feature type="transmembrane region" description="Helical" evidence="1">
    <location>
        <begin position="27"/>
        <end position="54"/>
    </location>
</feature>
<feature type="transmembrane region" description="Helical" evidence="1">
    <location>
        <begin position="74"/>
        <end position="101"/>
    </location>
</feature>
<dbReference type="Proteomes" id="UP000728032">
    <property type="component" value="Unassembled WGS sequence"/>
</dbReference>
<sequence length="178" mass="19988">MAYGLGTRFGSTTHYSGDNSASGWNGWLYPVLFIVLPIVAGLMLSFAFMAYGLGTRFGSTTHYSGDNSDSGWNGWLYPVLFIVLPIVAGLMVIALIGCNVYEYYQKKKRLEQYEHYSDHFYPQVNDSKPYDGNAECIDSTGYNEAQFTYNTIVGNYFPNQDQNNVPIRPMSGWVAPHI</sequence>
<evidence type="ECO:0000256" key="1">
    <source>
        <dbReference type="SAM" id="Phobius"/>
    </source>
</evidence>